<keyword evidence="2" id="KW-1185">Reference proteome</keyword>
<reference evidence="1 2" key="1">
    <citation type="submission" date="2016-10" db="EMBL/GenBank/DDBJ databases">
        <authorList>
            <person name="Varghese N."/>
            <person name="Submissions S."/>
        </authorList>
    </citation>
    <scope>NUCLEOTIDE SEQUENCE [LARGE SCALE GENOMIC DNA]</scope>
    <source>
        <strain evidence="1 2">DSM 16392</strain>
    </source>
</reference>
<evidence type="ECO:0000313" key="2">
    <source>
        <dbReference type="Proteomes" id="UP000199598"/>
    </source>
</evidence>
<protein>
    <submittedName>
        <fullName evidence="1">Uncharacterized protein</fullName>
    </submittedName>
</protein>
<dbReference type="EMBL" id="FOSK01000013">
    <property type="protein sequence ID" value="SFK99186.1"/>
    <property type="molecule type" value="Genomic_DNA"/>
</dbReference>
<name>A0A1I4E4B7_9HYPH</name>
<comment type="caution">
    <text evidence="1">The sequence shown here is derived from an EMBL/GenBank/DDBJ whole genome shotgun (WGS) entry which is preliminary data.</text>
</comment>
<sequence length="190" mass="21028">MINKPTDIEDVISVVRSGEAYLATLLLISGEDVTHTWYSAKDTLWSGWLQQEIDEERLEVTGDNTSNGSQLYRQIVSDEAERRIEQGTQINGHQFKTDQASVSRLREMLDGFGAGLPEASQVKACTAEGVLLVLETQEKVQALYHAAIKYRAGIVTRSAEIQQLDPIPDPSQDALWDLSKTLPVALAELT</sequence>
<evidence type="ECO:0000313" key="1">
    <source>
        <dbReference type="EMBL" id="SFK99186.1"/>
    </source>
</evidence>
<accession>A0A1I4E4B7</accession>
<dbReference type="RefSeq" id="WP_093522714.1">
    <property type="nucleotide sequence ID" value="NZ_FOSK01000013.1"/>
</dbReference>
<proteinExistence type="predicted"/>
<dbReference type="Proteomes" id="UP000199598">
    <property type="component" value="Unassembled WGS sequence"/>
</dbReference>
<gene>
    <name evidence="1" type="ORF">SAMN04488518_113103</name>
</gene>
<organism evidence="1 2">
    <name type="scientific">Pseudovibrio ascidiaceicola</name>
    <dbReference type="NCBI Taxonomy" id="285279"/>
    <lineage>
        <taxon>Bacteria</taxon>
        <taxon>Pseudomonadati</taxon>
        <taxon>Pseudomonadota</taxon>
        <taxon>Alphaproteobacteria</taxon>
        <taxon>Hyphomicrobiales</taxon>
        <taxon>Stappiaceae</taxon>
        <taxon>Pseudovibrio</taxon>
    </lineage>
</organism>